<accession>A0A9N8MFF5</accession>
<organism evidence="1 2">
    <name type="scientific">Chryseobacterium aquaeductus</name>
    <dbReference type="NCBI Taxonomy" id="2675056"/>
    <lineage>
        <taxon>Bacteria</taxon>
        <taxon>Pseudomonadati</taxon>
        <taxon>Bacteroidota</taxon>
        <taxon>Flavobacteriia</taxon>
        <taxon>Flavobacteriales</taxon>
        <taxon>Weeksellaceae</taxon>
        <taxon>Chryseobacterium group</taxon>
        <taxon>Chryseobacterium</taxon>
    </lineage>
</organism>
<proteinExistence type="predicted"/>
<keyword evidence="2" id="KW-1185">Reference proteome</keyword>
<gene>
    <name evidence="1" type="ORF">CHRY9390_00889</name>
</gene>
<protein>
    <submittedName>
        <fullName evidence="1">Uncharacterized protein</fullName>
    </submittedName>
</protein>
<dbReference type="AlphaFoldDB" id="A0A9N8MFF5"/>
<evidence type="ECO:0000313" key="1">
    <source>
        <dbReference type="EMBL" id="CAD7802169.1"/>
    </source>
</evidence>
<evidence type="ECO:0000313" key="2">
    <source>
        <dbReference type="Proteomes" id="UP000662618"/>
    </source>
</evidence>
<comment type="caution">
    <text evidence="1">The sequence shown here is derived from an EMBL/GenBank/DDBJ whole genome shotgun (WGS) entry which is preliminary data.</text>
</comment>
<name>A0A9N8MFF5_9FLAO</name>
<dbReference type="EMBL" id="CAJIMS010000001">
    <property type="protein sequence ID" value="CAD7802169.1"/>
    <property type="molecule type" value="Genomic_DNA"/>
</dbReference>
<reference evidence="1" key="1">
    <citation type="submission" date="2020-12" db="EMBL/GenBank/DDBJ databases">
        <authorList>
            <person name="Rodrigo-Torres L."/>
            <person name="Arahal R. D."/>
            <person name="Lucena T."/>
        </authorList>
    </citation>
    <scope>NUCLEOTIDE SEQUENCE</scope>
    <source>
        <strain evidence="1">CECT 9390</strain>
    </source>
</reference>
<sequence length="69" mass="8103">MIKIKKLQIILEFLVLKDKFRDKDKSENIFLKVAQSFGNGISLYRRDYTVWGKLRLDPDGTVKKDDCPL</sequence>
<dbReference type="Proteomes" id="UP000662618">
    <property type="component" value="Unassembled WGS sequence"/>
</dbReference>